<keyword evidence="2" id="KW-1133">Transmembrane helix</keyword>
<name>A0A6G1HNV4_9PEZI</name>
<dbReference type="Proteomes" id="UP000799640">
    <property type="component" value="Unassembled WGS sequence"/>
</dbReference>
<sequence length="130" mass="15001">MNDPSPEEQNSNSPAWTALRLFAIFAAIVLIYILYRVLPAAYALYARGELPLRARSRLRGQTPRRRFPYKTSGNGRYVRLSREEEEELLEEDEEEEVYRDDSIDFGRSTKPLPERPLPDKPLPPVPGDII</sequence>
<dbReference type="EMBL" id="ML996702">
    <property type="protein sequence ID" value="KAF2397743.1"/>
    <property type="molecule type" value="Genomic_DNA"/>
</dbReference>
<evidence type="ECO:0000256" key="1">
    <source>
        <dbReference type="SAM" id="MobiDB-lite"/>
    </source>
</evidence>
<accession>A0A6G1HNV4</accession>
<feature type="transmembrane region" description="Helical" evidence="2">
    <location>
        <begin position="20"/>
        <end position="45"/>
    </location>
</feature>
<keyword evidence="4" id="KW-1185">Reference proteome</keyword>
<proteinExistence type="predicted"/>
<dbReference type="AlphaFoldDB" id="A0A6G1HNV4"/>
<feature type="compositionally biased region" description="Pro residues" evidence="1">
    <location>
        <begin position="119"/>
        <end position="130"/>
    </location>
</feature>
<feature type="compositionally biased region" description="Acidic residues" evidence="1">
    <location>
        <begin position="83"/>
        <end position="98"/>
    </location>
</feature>
<reference evidence="3" key="1">
    <citation type="journal article" date="2020" name="Stud. Mycol.">
        <title>101 Dothideomycetes genomes: a test case for predicting lifestyles and emergence of pathogens.</title>
        <authorList>
            <person name="Haridas S."/>
            <person name="Albert R."/>
            <person name="Binder M."/>
            <person name="Bloem J."/>
            <person name="Labutti K."/>
            <person name="Salamov A."/>
            <person name="Andreopoulos B."/>
            <person name="Baker S."/>
            <person name="Barry K."/>
            <person name="Bills G."/>
            <person name="Bluhm B."/>
            <person name="Cannon C."/>
            <person name="Castanera R."/>
            <person name="Culley D."/>
            <person name="Daum C."/>
            <person name="Ezra D."/>
            <person name="Gonzalez J."/>
            <person name="Henrissat B."/>
            <person name="Kuo A."/>
            <person name="Liang C."/>
            <person name="Lipzen A."/>
            <person name="Lutzoni F."/>
            <person name="Magnuson J."/>
            <person name="Mondo S."/>
            <person name="Nolan M."/>
            <person name="Ohm R."/>
            <person name="Pangilinan J."/>
            <person name="Park H.-J."/>
            <person name="Ramirez L."/>
            <person name="Alfaro M."/>
            <person name="Sun H."/>
            <person name="Tritt A."/>
            <person name="Yoshinaga Y."/>
            <person name="Zwiers L.-H."/>
            <person name="Turgeon B."/>
            <person name="Goodwin S."/>
            <person name="Spatafora J."/>
            <person name="Crous P."/>
            <person name="Grigoriev I."/>
        </authorList>
    </citation>
    <scope>NUCLEOTIDE SEQUENCE</scope>
    <source>
        <strain evidence="3">CBS 262.69</strain>
    </source>
</reference>
<gene>
    <name evidence="3" type="ORF">EJ06DRAFT_532735</name>
</gene>
<protein>
    <submittedName>
        <fullName evidence="3">Uncharacterized protein</fullName>
    </submittedName>
</protein>
<organism evidence="3 4">
    <name type="scientific">Trichodelitschia bisporula</name>
    <dbReference type="NCBI Taxonomy" id="703511"/>
    <lineage>
        <taxon>Eukaryota</taxon>
        <taxon>Fungi</taxon>
        <taxon>Dikarya</taxon>
        <taxon>Ascomycota</taxon>
        <taxon>Pezizomycotina</taxon>
        <taxon>Dothideomycetes</taxon>
        <taxon>Dothideomycetes incertae sedis</taxon>
        <taxon>Phaeotrichales</taxon>
        <taxon>Phaeotrichaceae</taxon>
        <taxon>Trichodelitschia</taxon>
    </lineage>
</organism>
<keyword evidence="2" id="KW-0472">Membrane</keyword>
<evidence type="ECO:0000256" key="2">
    <source>
        <dbReference type="SAM" id="Phobius"/>
    </source>
</evidence>
<evidence type="ECO:0000313" key="4">
    <source>
        <dbReference type="Proteomes" id="UP000799640"/>
    </source>
</evidence>
<feature type="region of interest" description="Disordered" evidence="1">
    <location>
        <begin position="80"/>
        <end position="130"/>
    </location>
</feature>
<keyword evidence="2" id="KW-0812">Transmembrane</keyword>
<evidence type="ECO:0000313" key="3">
    <source>
        <dbReference type="EMBL" id="KAF2397743.1"/>
    </source>
</evidence>